<sequence>MNSGKTLFAQVMEFVPWTSFARIVHRYGGNAGVRTLSCAEQFRAMAFAQLTWRESLRDIEVSLSANASKLYAMGFRAAVKRSTLADANESRDWRIWFDLAALLIRRARKLYTGDSLGVELDNTVYALDSTTIDLCLSLFDWAPFRSTKAAIKLHTLLDLRGSIPAFIHISDGKLHDVNVLDMLSFEAGAFYVMDRGYVDFERLYALHQAGAFFVTRAKSPMDARRVYSAPVDRDAGVICDQRVMLNGYYSAKKYPEHLRRVRFKDPESGKTLVFLTNNTALPALTIAALYKSRWQVELFFKWIKQHLRIKKFLGTSENAVKTQVWCAVATYVLIAIVKKELHLDASLYTCLQILSVSVFEKTQLSCALQLDDSGTELPLDDNQLILFNF</sequence>
<dbReference type="GO" id="GO:0003677">
    <property type="term" value="F:DNA binding"/>
    <property type="evidence" value="ECO:0007669"/>
    <property type="project" value="UniProtKB-KW"/>
</dbReference>
<feature type="domain" description="Transposase IS4-like" evidence="5">
    <location>
        <begin position="122"/>
        <end position="333"/>
    </location>
</feature>
<feature type="domain" description="DUF4372" evidence="6">
    <location>
        <begin position="4"/>
        <end position="76"/>
    </location>
</feature>
<comment type="similarity">
    <text evidence="1">Belongs to the transposase 11 family.</text>
</comment>
<evidence type="ECO:0000259" key="5">
    <source>
        <dbReference type="Pfam" id="PF01609"/>
    </source>
</evidence>
<proteinExistence type="inferred from homology"/>
<dbReference type="PANTHER" id="PTHR33258:SF1">
    <property type="entry name" value="TRANSPOSASE INSL FOR INSERTION SEQUENCE ELEMENT IS186A-RELATED"/>
    <property type="match status" value="1"/>
</dbReference>
<evidence type="ECO:0000259" key="6">
    <source>
        <dbReference type="Pfam" id="PF14294"/>
    </source>
</evidence>
<dbReference type="EMBL" id="JACXLD010000019">
    <property type="protein sequence ID" value="MBD2860265.1"/>
    <property type="molecule type" value="Genomic_DNA"/>
</dbReference>
<keyword evidence="2" id="KW-0815">Transposition</keyword>
<dbReference type="Pfam" id="PF14294">
    <property type="entry name" value="DUF4372"/>
    <property type="match status" value="1"/>
</dbReference>
<dbReference type="NCBIfam" id="NF033592">
    <property type="entry name" value="transpos_IS4_1"/>
    <property type="match status" value="1"/>
</dbReference>
<dbReference type="InterPro" id="IPR047952">
    <property type="entry name" value="Transpos_IS4"/>
</dbReference>
<evidence type="ECO:0000313" key="8">
    <source>
        <dbReference type="Proteomes" id="UP000610558"/>
    </source>
</evidence>
<protein>
    <submittedName>
        <fullName evidence="7">IS4 family transposase</fullName>
    </submittedName>
</protein>
<accession>A0A927C2T3</accession>
<evidence type="ECO:0000256" key="1">
    <source>
        <dbReference type="ARBA" id="ARBA00010075"/>
    </source>
</evidence>
<evidence type="ECO:0000256" key="4">
    <source>
        <dbReference type="ARBA" id="ARBA00023172"/>
    </source>
</evidence>
<keyword evidence="3" id="KW-0238">DNA-binding</keyword>
<dbReference type="Gene3D" id="3.90.350.10">
    <property type="entry name" value="Transposase Inhibitor Protein From Tn5, Chain A, domain 1"/>
    <property type="match status" value="1"/>
</dbReference>
<dbReference type="RefSeq" id="WP_190766893.1">
    <property type="nucleotide sequence ID" value="NZ_JACXLD010000019.1"/>
</dbReference>
<comment type="caution">
    <text evidence="7">The sequence shown here is derived from an EMBL/GenBank/DDBJ whole genome shotgun (WGS) entry which is preliminary data.</text>
</comment>
<keyword evidence="4" id="KW-0233">DNA recombination</keyword>
<evidence type="ECO:0000313" key="7">
    <source>
        <dbReference type="EMBL" id="MBD2860265.1"/>
    </source>
</evidence>
<organism evidence="7 8">
    <name type="scientific">Spongiibacter pelagi</name>
    <dbReference type="NCBI Taxonomy" id="2760804"/>
    <lineage>
        <taxon>Bacteria</taxon>
        <taxon>Pseudomonadati</taxon>
        <taxon>Pseudomonadota</taxon>
        <taxon>Gammaproteobacteria</taxon>
        <taxon>Cellvibrionales</taxon>
        <taxon>Spongiibacteraceae</taxon>
        <taxon>Spongiibacter</taxon>
    </lineage>
</organism>
<keyword evidence="8" id="KW-1185">Reference proteome</keyword>
<dbReference type="Pfam" id="PF01609">
    <property type="entry name" value="DDE_Tnp_1"/>
    <property type="match status" value="1"/>
</dbReference>
<dbReference type="InterPro" id="IPR025399">
    <property type="entry name" value="DUF4372"/>
</dbReference>
<evidence type="ECO:0000256" key="2">
    <source>
        <dbReference type="ARBA" id="ARBA00022578"/>
    </source>
</evidence>
<dbReference type="AlphaFoldDB" id="A0A927C2T3"/>
<evidence type="ECO:0000256" key="3">
    <source>
        <dbReference type="ARBA" id="ARBA00023125"/>
    </source>
</evidence>
<dbReference type="SUPFAM" id="SSF53098">
    <property type="entry name" value="Ribonuclease H-like"/>
    <property type="match status" value="1"/>
</dbReference>
<dbReference type="GO" id="GO:0006313">
    <property type="term" value="P:DNA transposition"/>
    <property type="evidence" value="ECO:0007669"/>
    <property type="project" value="InterPro"/>
</dbReference>
<dbReference type="InterPro" id="IPR002559">
    <property type="entry name" value="Transposase_11"/>
</dbReference>
<dbReference type="GO" id="GO:0004803">
    <property type="term" value="F:transposase activity"/>
    <property type="evidence" value="ECO:0007669"/>
    <property type="project" value="InterPro"/>
</dbReference>
<reference evidence="7" key="1">
    <citation type="submission" date="2020-09" db="EMBL/GenBank/DDBJ databases">
        <authorList>
            <person name="Yoon J.-W."/>
        </authorList>
    </citation>
    <scope>NUCLEOTIDE SEQUENCE</scope>
    <source>
        <strain evidence="7">KMU-158</strain>
    </source>
</reference>
<name>A0A927C2T3_9GAMM</name>
<dbReference type="Proteomes" id="UP000610558">
    <property type="component" value="Unassembled WGS sequence"/>
</dbReference>
<dbReference type="PANTHER" id="PTHR33258">
    <property type="entry name" value="TRANSPOSASE INSL FOR INSERTION SEQUENCE ELEMENT IS186A-RELATED"/>
    <property type="match status" value="1"/>
</dbReference>
<gene>
    <name evidence="7" type="ORF">IB286_14800</name>
</gene>
<dbReference type="InterPro" id="IPR012337">
    <property type="entry name" value="RNaseH-like_sf"/>
</dbReference>